<keyword evidence="2" id="KW-0521">NADP</keyword>
<dbReference type="GO" id="GO:0016491">
    <property type="term" value="F:oxidoreductase activity"/>
    <property type="evidence" value="ECO:0007669"/>
    <property type="project" value="UniProtKB-KW"/>
</dbReference>
<dbReference type="CDD" id="cd05233">
    <property type="entry name" value="SDR_c"/>
    <property type="match status" value="1"/>
</dbReference>
<dbReference type="PANTHER" id="PTHR43180">
    <property type="entry name" value="3-OXOACYL-(ACYL-CARRIER-PROTEIN) REDUCTASE (AFU_ORTHOLOGUE AFUA_6G11210)"/>
    <property type="match status" value="1"/>
</dbReference>
<accession>W2RK91</accession>
<reference evidence="4 5" key="1">
    <citation type="submission" date="2013-03" db="EMBL/GenBank/DDBJ databases">
        <title>The Genome Sequence of Phialophora europaea CBS 101466.</title>
        <authorList>
            <consortium name="The Broad Institute Genomics Platform"/>
            <person name="Cuomo C."/>
            <person name="de Hoog S."/>
            <person name="Gorbushina A."/>
            <person name="Walker B."/>
            <person name="Young S.K."/>
            <person name="Zeng Q."/>
            <person name="Gargeya S."/>
            <person name="Fitzgerald M."/>
            <person name="Haas B."/>
            <person name="Abouelleil A."/>
            <person name="Allen A.W."/>
            <person name="Alvarado L."/>
            <person name="Arachchi H.M."/>
            <person name="Berlin A.M."/>
            <person name="Chapman S.B."/>
            <person name="Gainer-Dewar J."/>
            <person name="Goldberg J."/>
            <person name="Griggs A."/>
            <person name="Gujja S."/>
            <person name="Hansen M."/>
            <person name="Howarth C."/>
            <person name="Imamovic A."/>
            <person name="Ireland A."/>
            <person name="Larimer J."/>
            <person name="McCowan C."/>
            <person name="Murphy C."/>
            <person name="Pearson M."/>
            <person name="Poon T.W."/>
            <person name="Priest M."/>
            <person name="Roberts A."/>
            <person name="Saif S."/>
            <person name="Shea T."/>
            <person name="Sisk P."/>
            <person name="Sykes S."/>
            <person name="Wortman J."/>
            <person name="Nusbaum C."/>
            <person name="Birren B."/>
        </authorList>
    </citation>
    <scope>NUCLEOTIDE SEQUENCE [LARGE SCALE GENOMIC DNA]</scope>
    <source>
        <strain evidence="4 5">CBS 101466</strain>
    </source>
</reference>
<dbReference type="EMBL" id="KB822724">
    <property type="protein sequence ID" value="ETN36887.1"/>
    <property type="molecule type" value="Genomic_DNA"/>
</dbReference>
<protein>
    <recommendedName>
        <fullName evidence="6">3-hydroxyacyl-CoA dehydrogenase</fullName>
    </recommendedName>
</protein>
<dbReference type="SUPFAM" id="SSF51735">
    <property type="entry name" value="NAD(P)-binding Rossmann-fold domains"/>
    <property type="match status" value="1"/>
</dbReference>
<dbReference type="InParanoid" id="W2RK91"/>
<organism evidence="4 5">
    <name type="scientific">Cyphellophora europaea (strain CBS 101466)</name>
    <name type="common">Phialophora europaea</name>
    <dbReference type="NCBI Taxonomy" id="1220924"/>
    <lineage>
        <taxon>Eukaryota</taxon>
        <taxon>Fungi</taxon>
        <taxon>Dikarya</taxon>
        <taxon>Ascomycota</taxon>
        <taxon>Pezizomycotina</taxon>
        <taxon>Eurotiomycetes</taxon>
        <taxon>Chaetothyriomycetidae</taxon>
        <taxon>Chaetothyriales</taxon>
        <taxon>Cyphellophoraceae</taxon>
        <taxon>Cyphellophora</taxon>
    </lineage>
</organism>
<dbReference type="Proteomes" id="UP000030752">
    <property type="component" value="Unassembled WGS sequence"/>
</dbReference>
<keyword evidence="3" id="KW-0560">Oxidoreductase</keyword>
<dbReference type="RefSeq" id="XP_008720419.1">
    <property type="nucleotide sequence ID" value="XM_008722197.1"/>
</dbReference>
<dbReference type="InterPro" id="IPR002347">
    <property type="entry name" value="SDR_fam"/>
</dbReference>
<dbReference type="HOGENOM" id="CLU_010194_13_3_1"/>
<proteinExistence type="inferred from homology"/>
<dbReference type="InterPro" id="IPR020904">
    <property type="entry name" value="Sc_DH/Rdtase_CS"/>
</dbReference>
<evidence type="ECO:0000256" key="2">
    <source>
        <dbReference type="ARBA" id="ARBA00022857"/>
    </source>
</evidence>
<dbReference type="InterPro" id="IPR036291">
    <property type="entry name" value="NAD(P)-bd_dom_sf"/>
</dbReference>
<gene>
    <name evidence="4" type="ORF">HMPREF1541_07874</name>
</gene>
<evidence type="ECO:0000256" key="3">
    <source>
        <dbReference type="ARBA" id="ARBA00023002"/>
    </source>
</evidence>
<dbReference type="Pfam" id="PF00106">
    <property type="entry name" value="adh_short"/>
    <property type="match status" value="1"/>
</dbReference>
<evidence type="ECO:0000313" key="4">
    <source>
        <dbReference type="EMBL" id="ETN36887.1"/>
    </source>
</evidence>
<dbReference type="VEuPathDB" id="FungiDB:HMPREF1541_07874"/>
<evidence type="ECO:0000313" key="5">
    <source>
        <dbReference type="Proteomes" id="UP000030752"/>
    </source>
</evidence>
<dbReference type="Gene3D" id="3.40.50.720">
    <property type="entry name" value="NAD(P)-binding Rossmann-like Domain"/>
    <property type="match status" value="1"/>
</dbReference>
<evidence type="ECO:0000256" key="1">
    <source>
        <dbReference type="ARBA" id="ARBA00006484"/>
    </source>
</evidence>
<keyword evidence="5" id="KW-1185">Reference proteome</keyword>
<dbReference type="PROSITE" id="PS00061">
    <property type="entry name" value="ADH_SHORT"/>
    <property type="match status" value="1"/>
</dbReference>
<name>W2RK91_CYPE1</name>
<dbReference type="PRINTS" id="PR00081">
    <property type="entry name" value="GDHRDH"/>
</dbReference>
<dbReference type="GeneID" id="19975213"/>
<sequence>MPSTGLIDLKTAVNYAALKDRNVLITGGASGLGKGMVHMFADHGANIVVGDVQESLGAALEKELSSKAKIKFVHVDVSSFASQVAFLRTALDFLPRNEIDIFVPCAGVLGPPTQVSPAPPSELANLGIPADDLSGRLIGINLTGVFIGTLLVARYGLGLHKTPKPEPAKSIVLVSSLAGYTGAEGSVEYTTTKFGIRGLLRGMRKQLAGMNVRLNAVCPFYVDTPMTGHAIPVLQQLGIPVTAVGQVVEAVARLATDESAYGRSIFVMPEGLSDGGDDSAGGHGGRAFSTEALGEQWTVLVSGAMSDDIGS</sequence>
<dbReference type="eggNOG" id="KOG0725">
    <property type="taxonomic scope" value="Eukaryota"/>
</dbReference>
<dbReference type="OrthoDB" id="5371740at2759"/>
<dbReference type="AlphaFoldDB" id="W2RK91"/>
<dbReference type="STRING" id="1220924.W2RK91"/>
<dbReference type="PANTHER" id="PTHR43180:SF33">
    <property type="entry name" value="15-HYDROXYPROSTAGLANDIN DEHYDROGENASE [NAD(+)]-LIKE"/>
    <property type="match status" value="1"/>
</dbReference>
<evidence type="ECO:0008006" key="6">
    <source>
        <dbReference type="Google" id="ProtNLM"/>
    </source>
</evidence>
<comment type="similarity">
    <text evidence="1">Belongs to the short-chain dehydrogenases/reductases (SDR) family.</text>
</comment>